<feature type="compositionally biased region" description="Basic residues" evidence="1">
    <location>
        <begin position="78"/>
        <end position="93"/>
    </location>
</feature>
<evidence type="ECO:0000256" key="1">
    <source>
        <dbReference type="SAM" id="MobiDB-lite"/>
    </source>
</evidence>
<dbReference type="OrthoDB" id="364553at2759"/>
<dbReference type="VEuPathDB" id="PlasmoDB:PCOAH_00054000"/>
<evidence type="ECO:0000313" key="2">
    <source>
        <dbReference type="EMBL" id="ANQ10794.1"/>
    </source>
</evidence>
<proteinExistence type="predicted"/>
<feature type="compositionally biased region" description="Basic and acidic residues" evidence="1">
    <location>
        <begin position="131"/>
        <end position="165"/>
    </location>
</feature>
<reference evidence="3" key="1">
    <citation type="submission" date="2016-06" db="EMBL/GenBank/DDBJ databases">
        <title>First high quality genome sequence of Plasmodium coatneyi using continuous long reads from single molecule, real-time sequencing.</title>
        <authorList>
            <person name="Chien J.-T."/>
            <person name="Pakala S.B."/>
            <person name="Geraldo J.A."/>
            <person name="Lapp S.A."/>
            <person name="Barnwell J.W."/>
            <person name="Kissinger J.C."/>
            <person name="Galinski M.R."/>
            <person name="Humphrey J.C."/>
        </authorList>
    </citation>
    <scope>NUCLEOTIDE SEQUENCE [LARGE SCALE GENOMIC DNA]</scope>
    <source>
        <strain evidence="3">Hackeri</strain>
    </source>
</reference>
<dbReference type="Proteomes" id="UP000092716">
    <property type="component" value="Chromosome 14"/>
</dbReference>
<sequence length="957" mass="110022">MDKLETPRGLSNLPIGQEVLIEKVLNEQKYEQDKRRGKKKTREDIQEKLHYYLNEKYDSFIGYNNFMNTLFKKKKVLRVSHGRDDRRKRKEGHPRREGSRHMAEAPSNENAPKVKCCGESDSSDGGRGGRPRTDRRSGDRRVVHPRDAHVKDEDEEIPLQRDQRGENNNNKSGCSKAFKRSSSPQRCTCDCHQCSSSLGAIDPSDRVDNISDERVDDVSDEQVDVVSSYSSASPAHCSDVSDISNLSPDAFCFEKQFKYIYDLYKQNDKNVYLFYNPPVCKCVNKPLKEKYYRSLSRKYPCLFNCTFEGEEGGGKTNRGEAPHTGEETQRGKEYQTKEEPPTGEESNDMKRLTYAEVASDAVEMKLYAKAFFELFLLQGGANNRNELAADMTQPGKALLGEEERDMLKRFFNKCLRRIMRRKSPTCENSSCCGLLYVPYSYIVVLLNRKVENLSYLCSNLKLPSSTDMYYNNKRNIVTICTKNSVHEFFCYYSLRENPYIKNILLYDIFFDGFIPFFKPLLNLKVKKNLDKVMNYVSYNKGCNLSVVFFWSGGSGAGGREEGVVEHEEESTSESSTTSNDNDNDNDNSDNEASKAMHLRVCKVININHPNEYKGMRSGHQKKDKVSADQQYFANLCNGSEVINNININMVVEKIVEIASRKESSLCEENCIFNRRNKMYGKKKNIQIYLCESINSFAFDRRPLFIKRREVTFSSFVHFQNIVKTYLGGSRNSLDALIGRRMEEDVFDMGVRKRNFLSSCHVEDENVAGGTTDVLVDGERSNVDLDHLFNETLFFFNDNSDLYTYEEYKRGRLQSVGRGGDQDNKPSAEQQHNAAGRMWMARSAAHAERENLWDSLCTKYAQNLFNIYVCSFLTKQNSCKMVASSIGAGGEKKGCKVDKMSYQERISFIKECYFHLFRFYKEKFRVSLKKEEEDILHRNNWASEDSLISLGADSTMPR</sequence>
<keyword evidence="3" id="KW-1185">Reference proteome</keyword>
<feature type="compositionally biased region" description="Basic and acidic residues" evidence="1">
    <location>
        <begin position="94"/>
        <end position="103"/>
    </location>
</feature>
<dbReference type="AlphaFoldDB" id="A0A1B1E6X4"/>
<dbReference type="RefSeq" id="XP_019917489.1">
    <property type="nucleotide sequence ID" value="XM_020062180.1"/>
</dbReference>
<feature type="region of interest" description="Disordered" evidence="1">
    <location>
        <begin position="312"/>
        <end position="350"/>
    </location>
</feature>
<dbReference type="GeneID" id="30912134"/>
<feature type="compositionally biased region" description="Basic and acidic residues" evidence="1">
    <location>
        <begin position="317"/>
        <end position="340"/>
    </location>
</feature>
<feature type="region of interest" description="Disordered" evidence="1">
    <location>
        <begin position="556"/>
        <end position="591"/>
    </location>
</feature>
<dbReference type="KEGG" id="pcot:PCOAH_00054000"/>
<evidence type="ECO:0000313" key="3">
    <source>
        <dbReference type="Proteomes" id="UP000092716"/>
    </source>
</evidence>
<organism evidence="2 3">
    <name type="scientific">Plasmodium coatneyi</name>
    <dbReference type="NCBI Taxonomy" id="208452"/>
    <lineage>
        <taxon>Eukaryota</taxon>
        <taxon>Sar</taxon>
        <taxon>Alveolata</taxon>
        <taxon>Apicomplexa</taxon>
        <taxon>Aconoidasida</taxon>
        <taxon>Haemosporida</taxon>
        <taxon>Plasmodiidae</taxon>
        <taxon>Plasmodium</taxon>
    </lineage>
</organism>
<protein>
    <submittedName>
        <fullName evidence="2">Uncharacterized protein</fullName>
    </submittedName>
</protein>
<accession>A0A1B1E6X4</accession>
<name>A0A1B1E6X4_9APIC</name>
<gene>
    <name evidence="2" type="ORF">PCOAH_00054000</name>
</gene>
<feature type="region of interest" description="Disordered" evidence="1">
    <location>
        <begin position="78"/>
        <end position="186"/>
    </location>
</feature>
<dbReference type="EMBL" id="CP016252">
    <property type="protein sequence ID" value="ANQ10794.1"/>
    <property type="molecule type" value="Genomic_DNA"/>
</dbReference>